<dbReference type="InterPro" id="IPR050300">
    <property type="entry name" value="GDXG_lipolytic_enzyme"/>
</dbReference>
<feature type="active site" evidence="3">
    <location>
        <position position="196"/>
    </location>
</feature>
<comment type="caution">
    <text evidence="6">The sequence shown here is derived from an EMBL/GenBank/DDBJ whole genome shotgun (WGS) entry which is preliminary data.</text>
</comment>
<dbReference type="AlphaFoldDB" id="A0A9W9W171"/>
<dbReference type="InterPro" id="IPR029058">
    <property type="entry name" value="AB_hydrolase_fold"/>
</dbReference>
<accession>A0A9W9W171</accession>
<proteinExistence type="inferred from homology"/>
<organism evidence="6 7">
    <name type="scientific">Penicillium cosmopolitanum</name>
    <dbReference type="NCBI Taxonomy" id="1131564"/>
    <lineage>
        <taxon>Eukaryota</taxon>
        <taxon>Fungi</taxon>
        <taxon>Dikarya</taxon>
        <taxon>Ascomycota</taxon>
        <taxon>Pezizomycotina</taxon>
        <taxon>Eurotiomycetes</taxon>
        <taxon>Eurotiomycetidae</taxon>
        <taxon>Eurotiales</taxon>
        <taxon>Aspergillaceae</taxon>
        <taxon>Penicillium</taxon>
    </lineage>
</organism>
<keyword evidence="2" id="KW-0378">Hydrolase</keyword>
<dbReference type="RefSeq" id="XP_056488870.1">
    <property type="nucleotide sequence ID" value="XM_056629568.1"/>
</dbReference>
<evidence type="ECO:0000256" key="2">
    <source>
        <dbReference type="ARBA" id="ARBA00022801"/>
    </source>
</evidence>
<evidence type="ECO:0000259" key="5">
    <source>
        <dbReference type="Pfam" id="PF07859"/>
    </source>
</evidence>
<dbReference type="Pfam" id="PF07859">
    <property type="entry name" value="Abhydrolase_3"/>
    <property type="match status" value="1"/>
</dbReference>
<evidence type="ECO:0000313" key="6">
    <source>
        <dbReference type="EMBL" id="KAJ5396818.1"/>
    </source>
</evidence>
<keyword evidence="7" id="KW-1185">Reference proteome</keyword>
<dbReference type="Gene3D" id="3.40.50.1820">
    <property type="entry name" value="alpha/beta hydrolase"/>
    <property type="match status" value="1"/>
</dbReference>
<dbReference type="InterPro" id="IPR033140">
    <property type="entry name" value="Lipase_GDXG_put_SER_AS"/>
</dbReference>
<dbReference type="PANTHER" id="PTHR48081:SF8">
    <property type="entry name" value="ALPHA_BETA HYDROLASE FOLD-3 DOMAIN-CONTAINING PROTEIN-RELATED"/>
    <property type="match status" value="1"/>
</dbReference>
<dbReference type="GO" id="GO:0072330">
    <property type="term" value="P:monocarboxylic acid biosynthetic process"/>
    <property type="evidence" value="ECO:0007669"/>
    <property type="project" value="UniProtKB-ARBA"/>
</dbReference>
<name>A0A9W9W171_9EURO</name>
<dbReference type="GO" id="GO:0017000">
    <property type="term" value="P:antibiotic biosynthetic process"/>
    <property type="evidence" value="ECO:0007669"/>
    <property type="project" value="UniProtKB-ARBA"/>
</dbReference>
<evidence type="ECO:0000256" key="1">
    <source>
        <dbReference type="ARBA" id="ARBA00010515"/>
    </source>
</evidence>
<dbReference type="PANTHER" id="PTHR48081">
    <property type="entry name" value="AB HYDROLASE SUPERFAMILY PROTEIN C4A8.06C"/>
    <property type="match status" value="1"/>
</dbReference>
<evidence type="ECO:0000256" key="3">
    <source>
        <dbReference type="PROSITE-ProRule" id="PRU10038"/>
    </source>
</evidence>
<dbReference type="GO" id="GO:0016787">
    <property type="term" value="F:hydrolase activity"/>
    <property type="evidence" value="ECO:0007669"/>
    <property type="project" value="UniProtKB-KW"/>
</dbReference>
<reference evidence="6" key="1">
    <citation type="submission" date="2022-12" db="EMBL/GenBank/DDBJ databases">
        <authorList>
            <person name="Petersen C."/>
        </authorList>
    </citation>
    <scope>NUCLEOTIDE SEQUENCE</scope>
    <source>
        <strain evidence="6">IBT 29677</strain>
    </source>
</reference>
<dbReference type="PROSITE" id="PS01174">
    <property type="entry name" value="LIPASE_GDXG_SER"/>
    <property type="match status" value="1"/>
</dbReference>
<dbReference type="Proteomes" id="UP001147747">
    <property type="component" value="Unassembled WGS sequence"/>
</dbReference>
<dbReference type="SUPFAM" id="SSF53474">
    <property type="entry name" value="alpha/beta-Hydrolases"/>
    <property type="match status" value="1"/>
</dbReference>
<dbReference type="GeneID" id="81368548"/>
<sequence length="377" mass="42602">MWPSLSDTSIIGFLFLLALYLQPRRRQDPNWTYRQAFTCALMKVGLQKFVTFRIKPSLSLKPGREKDRFVLVDPALPEAYYGVAEDNDVWPETIGGTWYPNRFSSDTIVPEGQHVILHFHGGSYIMGDGRTKFTRFLADNLLDNSSALYVFCPQYRLSGLPQGHFPAQLQDAISSYSYLVYTLHIPASQIVLSGDSAGAHLVLGLLRYIVQMDNPFILPAPLCNWVFSPWCDVPAAIDTSDWHRDPNYKTEYIPATLPAWGGKELSQRPGHYRPYRGAITGGREILLQQHLQLAQAFLKIPENMDCVDLYKEDGVPHDVLAIGGVANFRHGALKCARKAGDFLQNLQTERRGFKAEFFTRSEDNFENLDNEKPGTPV</sequence>
<evidence type="ECO:0000256" key="4">
    <source>
        <dbReference type="SAM" id="SignalP"/>
    </source>
</evidence>
<dbReference type="InterPro" id="IPR013094">
    <property type="entry name" value="AB_hydrolase_3"/>
</dbReference>
<comment type="similarity">
    <text evidence="1">Belongs to the 'GDXG' lipolytic enzyme family.</text>
</comment>
<reference evidence="6" key="2">
    <citation type="journal article" date="2023" name="IMA Fungus">
        <title>Comparative genomic study of the Penicillium genus elucidates a diverse pangenome and 15 lateral gene transfer events.</title>
        <authorList>
            <person name="Petersen C."/>
            <person name="Sorensen T."/>
            <person name="Nielsen M.R."/>
            <person name="Sondergaard T.E."/>
            <person name="Sorensen J.L."/>
            <person name="Fitzpatrick D.A."/>
            <person name="Frisvad J.C."/>
            <person name="Nielsen K.L."/>
        </authorList>
    </citation>
    <scope>NUCLEOTIDE SEQUENCE</scope>
    <source>
        <strain evidence="6">IBT 29677</strain>
    </source>
</reference>
<feature type="chain" id="PRO_5040909170" evidence="4">
    <location>
        <begin position="27"/>
        <end position="377"/>
    </location>
</feature>
<dbReference type="EMBL" id="JAPZBU010000006">
    <property type="protein sequence ID" value="KAJ5396818.1"/>
    <property type="molecule type" value="Genomic_DNA"/>
</dbReference>
<keyword evidence="4" id="KW-0732">Signal</keyword>
<feature type="signal peptide" evidence="4">
    <location>
        <begin position="1"/>
        <end position="26"/>
    </location>
</feature>
<gene>
    <name evidence="6" type="ORF">N7509_004931</name>
</gene>
<dbReference type="OrthoDB" id="2152029at2759"/>
<feature type="domain" description="Alpha/beta hydrolase fold-3" evidence="5">
    <location>
        <begin position="116"/>
        <end position="256"/>
    </location>
</feature>
<protein>
    <submittedName>
        <fullName evidence="6">Alpha/beta-hydrolase</fullName>
    </submittedName>
</protein>
<evidence type="ECO:0000313" key="7">
    <source>
        <dbReference type="Proteomes" id="UP001147747"/>
    </source>
</evidence>